<proteinExistence type="predicted"/>
<comment type="caution">
    <text evidence="6">The sequence shown here is derived from an EMBL/GenBank/DDBJ whole genome shotgun (WGS) entry which is preliminary data.</text>
</comment>
<dbReference type="InterPro" id="IPR029016">
    <property type="entry name" value="GAF-like_dom_sf"/>
</dbReference>
<protein>
    <submittedName>
        <fullName evidence="6">GAF domain protein</fullName>
    </submittedName>
</protein>
<feature type="domain" description="GAF" evidence="4">
    <location>
        <begin position="189"/>
        <end position="316"/>
    </location>
</feature>
<dbReference type="GO" id="GO:0030313">
    <property type="term" value="C:cell envelope"/>
    <property type="evidence" value="ECO:0007669"/>
    <property type="project" value="UniProtKB-SubCell"/>
</dbReference>
<sequence length="617" mass="68994">MDEEAVTDSRKTLKNASQLNAMSSTDYYKEWLLGQNYMIDGLHCSLIMVQTNNTLLNVASWQENSSNFSRLEALASQLSHWDQPQISTLESDGNTNETFALLYPVKSNDNSPNKNRPIALVAIALQANSQEALQKAMATLQWSTAGLEVIDYQHRFEALTFEQKCTADRVNILTRVLAEPDYPAAAMGLVTELATLLNCDRVSLGEYDNHHATLKYLSHNTQFGKKMNLVRAIEQVMDESIDQGSPVRFPQKEESASMLILAHRKLSELQGDASILSIPIYSEHNITGAIVLETSPAKPFTDKEVELCQSIISLVSPSLNDKQLNDRSLWRKAVDSGKTQLKRFTGPNHPGRKLTALILIILSLFFTFATGTYRLSTQARIESSAQRAIVAPYDGYIESTHARAGDTVSTGDLLISLDDRDLRLEKLKWLSEQAKLNRQYQEALAFRDRAKINIINAQLQQAEAQLALVNTQLERANLTAPFDGLVVSGDLDQRLGSSISKGEILLSVSELDQYRIKMLVQENRIADAHIGQNGTLHLSALPETPFDFKLSKITPLTEALDGSTYFIVEGELLSDTSQIQPGMEGIGKITIDERNLLGIWLRQTREWLQLKLWSWWG</sequence>
<organism evidence="6 7">
    <name type="scientific">Endozoicomonas elysicola</name>
    <dbReference type="NCBI Taxonomy" id="305900"/>
    <lineage>
        <taxon>Bacteria</taxon>
        <taxon>Pseudomonadati</taxon>
        <taxon>Pseudomonadota</taxon>
        <taxon>Gammaproteobacteria</taxon>
        <taxon>Oceanospirillales</taxon>
        <taxon>Endozoicomonadaceae</taxon>
        <taxon>Endozoicomonas</taxon>
    </lineage>
</organism>
<dbReference type="InterPro" id="IPR003018">
    <property type="entry name" value="GAF"/>
</dbReference>
<reference evidence="6 7" key="1">
    <citation type="submission" date="2014-06" db="EMBL/GenBank/DDBJ databases">
        <title>Whole Genome Sequences of Three Symbiotic Endozoicomonas Bacteria.</title>
        <authorList>
            <person name="Neave M.J."/>
            <person name="Apprill A."/>
            <person name="Voolstra C.R."/>
        </authorList>
    </citation>
    <scope>NUCLEOTIDE SEQUENCE [LARGE SCALE GENOMIC DNA]</scope>
    <source>
        <strain evidence="6 7">DSM 22380</strain>
    </source>
</reference>
<dbReference type="Gene3D" id="2.40.30.170">
    <property type="match status" value="1"/>
</dbReference>
<evidence type="ECO:0000256" key="3">
    <source>
        <dbReference type="SAM" id="Coils"/>
    </source>
</evidence>
<dbReference type="InterPro" id="IPR058647">
    <property type="entry name" value="BSH_CzcB-like"/>
</dbReference>
<name>A0A081KE09_9GAMM</name>
<evidence type="ECO:0000313" key="7">
    <source>
        <dbReference type="Proteomes" id="UP000027997"/>
    </source>
</evidence>
<evidence type="ECO:0000259" key="5">
    <source>
        <dbReference type="Pfam" id="PF25973"/>
    </source>
</evidence>
<dbReference type="EMBL" id="JOJP01000001">
    <property type="protein sequence ID" value="KEI72385.1"/>
    <property type="molecule type" value="Genomic_DNA"/>
</dbReference>
<evidence type="ECO:0000259" key="4">
    <source>
        <dbReference type="Pfam" id="PF01590"/>
    </source>
</evidence>
<accession>A0A081KE09</accession>
<dbReference type="Gene3D" id="3.30.450.40">
    <property type="match status" value="1"/>
</dbReference>
<keyword evidence="7" id="KW-1185">Reference proteome</keyword>
<dbReference type="PANTHER" id="PTHR32347">
    <property type="entry name" value="EFFLUX SYSTEM COMPONENT YKNX-RELATED"/>
    <property type="match status" value="1"/>
</dbReference>
<gene>
    <name evidence="6" type="ORF">GV64_18110</name>
</gene>
<dbReference type="SUPFAM" id="SSF55781">
    <property type="entry name" value="GAF domain-like"/>
    <property type="match status" value="1"/>
</dbReference>
<keyword evidence="2 3" id="KW-0175">Coiled coil</keyword>
<evidence type="ECO:0000313" key="6">
    <source>
        <dbReference type="EMBL" id="KEI72385.1"/>
    </source>
</evidence>
<dbReference type="Pfam" id="PF25973">
    <property type="entry name" value="BSH_CzcB"/>
    <property type="match status" value="1"/>
</dbReference>
<dbReference type="RefSeq" id="WP_020583685.1">
    <property type="nucleotide sequence ID" value="NZ_JOJP01000001.1"/>
</dbReference>
<dbReference type="InterPro" id="IPR050465">
    <property type="entry name" value="UPF0194_transport"/>
</dbReference>
<dbReference type="STRING" id="305900.GV64_18110"/>
<dbReference type="Gene3D" id="2.40.50.100">
    <property type="match status" value="1"/>
</dbReference>
<dbReference type="PANTHER" id="PTHR32347:SF23">
    <property type="entry name" value="BLL5650 PROTEIN"/>
    <property type="match status" value="1"/>
</dbReference>
<evidence type="ECO:0000256" key="1">
    <source>
        <dbReference type="ARBA" id="ARBA00004196"/>
    </source>
</evidence>
<evidence type="ECO:0000256" key="2">
    <source>
        <dbReference type="ARBA" id="ARBA00023054"/>
    </source>
</evidence>
<dbReference type="AlphaFoldDB" id="A0A081KE09"/>
<feature type="coiled-coil region" evidence="3">
    <location>
        <begin position="452"/>
        <end position="479"/>
    </location>
</feature>
<dbReference type="Proteomes" id="UP000027997">
    <property type="component" value="Unassembled WGS sequence"/>
</dbReference>
<dbReference type="Pfam" id="PF01590">
    <property type="entry name" value="GAF"/>
    <property type="match status" value="1"/>
</dbReference>
<dbReference type="eggNOG" id="COG0845">
    <property type="taxonomic scope" value="Bacteria"/>
</dbReference>
<dbReference type="SUPFAM" id="SSF111369">
    <property type="entry name" value="HlyD-like secretion proteins"/>
    <property type="match status" value="1"/>
</dbReference>
<comment type="subcellular location">
    <subcellularLocation>
        <location evidence="1">Cell envelope</location>
    </subcellularLocation>
</comment>
<feature type="domain" description="CzcB-like barrel-sandwich hybrid" evidence="5">
    <location>
        <begin position="388"/>
        <end position="509"/>
    </location>
</feature>